<dbReference type="Gene3D" id="1.20.1280.290">
    <property type="match status" value="1"/>
</dbReference>
<organism evidence="12 13">
    <name type="scientific">Phytophthora rubi</name>
    <dbReference type="NCBI Taxonomy" id="129364"/>
    <lineage>
        <taxon>Eukaryota</taxon>
        <taxon>Sar</taxon>
        <taxon>Stramenopiles</taxon>
        <taxon>Oomycota</taxon>
        <taxon>Peronosporomycetes</taxon>
        <taxon>Peronosporales</taxon>
        <taxon>Peronosporaceae</taxon>
        <taxon>Phytophthora</taxon>
    </lineage>
</organism>
<evidence type="ECO:0000313" key="11">
    <source>
        <dbReference type="EMBL" id="KAE8960348.1"/>
    </source>
</evidence>
<comment type="caution">
    <text evidence="12">The sequence shown here is derived from an EMBL/GenBank/DDBJ whole genome shotgun (WGS) entry which is preliminary data.</text>
</comment>
<dbReference type="Pfam" id="PF03083">
    <property type="entry name" value="MtN3_slv"/>
    <property type="match status" value="1"/>
</dbReference>
<sequence>MSGHETAVVVAKVLTIITTIMLRISLMPDFNRWRKNRNTGDMSVMPCVLLYTNCYALLYYAYAIDDMLPLFATSVLGVVVGGILAYYFYQWTVHWTDYKRATMRIFVGSLVVCVVVTIYGWLALTGHTGQTRHDVGTTMGFITVATTVVMYASPMTCCINWARLCGLLSISVRLCGVMTSTRQIGD</sequence>
<evidence type="ECO:0000256" key="8">
    <source>
        <dbReference type="ARBA" id="ARBA00022989"/>
    </source>
</evidence>
<gene>
    <name evidence="12" type="ORF">PR001_g30402</name>
    <name evidence="11" type="ORF">PR002_g30247</name>
</gene>
<feature type="transmembrane region" description="Helical" evidence="10">
    <location>
        <begin position="68"/>
        <end position="89"/>
    </location>
</feature>
<evidence type="ECO:0000256" key="9">
    <source>
        <dbReference type="ARBA" id="ARBA00023136"/>
    </source>
</evidence>
<evidence type="ECO:0000256" key="1">
    <source>
        <dbReference type="ARBA" id="ARBA00004651"/>
    </source>
</evidence>
<proteinExistence type="inferred from homology"/>
<evidence type="ECO:0000256" key="6">
    <source>
        <dbReference type="ARBA" id="ARBA00022692"/>
    </source>
</evidence>
<keyword evidence="6 10" id="KW-0812">Transmembrane</keyword>
<evidence type="ECO:0000256" key="2">
    <source>
        <dbReference type="ARBA" id="ARBA00007809"/>
    </source>
</evidence>
<evidence type="ECO:0000256" key="7">
    <source>
        <dbReference type="ARBA" id="ARBA00022737"/>
    </source>
</evidence>
<protein>
    <submittedName>
        <fullName evidence="12">Uncharacterized protein</fullName>
    </submittedName>
</protein>
<dbReference type="InterPro" id="IPR004316">
    <property type="entry name" value="SWEET_rpt"/>
</dbReference>
<evidence type="ECO:0000256" key="4">
    <source>
        <dbReference type="ARBA" id="ARBA00022475"/>
    </source>
</evidence>
<evidence type="ECO:0000313" key="12">
    <source>
        <dbReference type="EMBL" id="KAE8960383.1"/>
    </source>
</evidence>
<feature type="transmembrane region" description="Helical" evidence="10">
    <location>
        <begin position="101"/>
        <end position="123"/>
    </location>
</feature>
<comment type="similarity">
    <text evidence="2">Belongs to the SWEET sugar transporter family.</text>
</comment>
<dbReference type="OrthoDB" id="409725at2759"/>
<reference evidence="13 14" key="1">
    <citation type="submission" date="2018-09" db="EMBL/GenBank/DDBJ databases">
        <title>Genomic investigation of the strawberry pathogen Phytophthora fragariae indicates pathogenicity is determined by transcriptional variation in three key races.</title>
        <authorList>
            <person name="Adams T.M."/>
            <person name="Armitage A.D."/>
            <person name="Sobczyk M.K."/>
            <person name="Bates H.J."/>
            <person name="Dunwell J.M."/>
            <person name="Nellist C.F."/>
            <person name="Harrison R.J."/>
        </authorList>
    </citation>
    <scope>NUCLEOTIDE SEQUENCE [LARGE SCALE GENOMIC DNA]</scope>
    <source>
        <strain evidence="12 13">SCRP249</strain>
        <strain evidence="11 14">SCRP324</strain>
    </source>
</reference>
<evidence type="ECO:0000256" key="5">
    <source>
        <dbReference type="ARBA" id="ARBA00022597"/>
    </source>
</evidence>
<feature type="transmembrane region" description="Helical" evidence="10">
    <location>
        <begin position="44"/>
        <end position="62"/>
    </location>
</feature>
<feature type="transmembrane region" description="Helical" evidence="10">
    <location>
        <begin position="135"/>
        <end position="153"/>
    </location>
</feature>
<evidence type="ECO:0000256" key="3">
    <source>
        <dbReference type="ARBA" id="ARBA00022448"/>
    </source>
</evidence>
<dbReference type="GO" id="GO:0005886">
    <property type="term" value="C:plasma membrane"/>
    <property type="evidence" value="ECO:0007669"/>
    <property type="project" value="UniProtKB-SubCell"/>
</dbReference>
<evidence type="ECO:0000256" key="10">
    <source>
        <dbReference type="SAM" id="Phobius"/>
    </source>
</evidence>
<dbReference type="PANTHER" id="PTHR10791:SF30">
    <property type="entry name" value="SUGAR TRANSPORTER SWEET1"/>
    <property type="match status" value="1"/>
</dbReference>
<dbReference type="Proteomes" id="UP000429607">
    <property type="component" value="Unassembled WGS sequence"/>
</dbReference>
<dbReference type="PANTHER" id="PTHR10791">
    <property type="entry name" value="RAG1-ACTIVATING PROTEIN 1"/>
    <property type="match status" value="1"/>
</dbReference>
<name>A0A6A3GTW9_9STRA</name>
<feature type="transmembrane region" description="Helical" evidence="10">
    <location>
        <begin position="6"/>
        <end position="24"/>
    </location>
</feature>
<keyword evidence="8 10" id="KW-1133">Transmembrane helix</keyword>
<keyword evidence="4" id="KW-1003">Cell membrane</keyword>
<comment type="subcellular location">
    <subcellularLocation>
        <location evidence="1">Cell membrane</location>
        <topology evidence="1">Multi-pass membrane protein</topology>
    </subcellularLocation>
</comment>
<dbReference type="EMBL" id="QXFU01006684">
    <property type="protein sequence ID" value="KAE8960348.1"/>
    <property type="molecule type" value="Genomic_DNA"/>
</dbReference>
<evidence type="ECO:0000313" key="14">
    <source>
        <dbReference type="Proteomes" id="UP000435112"/>
    </source>
</evidence>
<keyword evidence="7" id="KW-0677">Repeat</keyword>
<keyword evidence="5" id="KW-0762">Sugar transport</keyword>
<dbReference type="EMBL" id="QXFV01006817">
    <property type="protein sequence ID" value="KAE8960383.1"/>
    <property type="molecule type" value="Genomic_DNA"/>
</dbReference>
<keyword evidence="9 10" id="KW-0472">Membrane</keyword>
<keyword evidence="3" id="KW-0813">Transport</keyword>
<dbReference type="AlphaFoldDB" id="A0A6A3GTW9"/>
<dbReference type="InterPro" id="IPR047664">
    <property type="entry name" value="SWEET"/>
</dbReference>
<dbReference type="GO" id="GO:0051119">
    <property type="term" value="F:sugar transmembrane transporter activity"/>
    <property type="evidence" value="ECO:0007669"/>
    <property type="project" value="InterPro"/>
</dbReference>
<dbReference type="FunFam" id="1.20.1280.290:FF:000037">
    <property type="entry name" value="Uncharacterized protein"/>
    <property type="match status" value="1"/>
</dbReference>
<evidence type="ECO:0000313" key="13">
    <source>
        <dbReference type="Proteomes" id="UP000429607"/>
    </source>
</evidence>
<dbReference type="Proteomes" id="UP000435112">
    <property type="component" value="Unassembled WGS sequence"/>
</dbReference>
<accession>A0A6A3GTW9</accession>